<keyword evidence="5 11" id="KW-0808">Transferase</keyword>
<reference evidence="13 14" key="1">
    <citation type="submission" date="2018-10" db="EMBL/GenBank/DDBJ databases">
        <title>Isolation from soil.</title>
        <authorList>
            <person name="Hu J."/>
        </authorList>
    </citation>
    <scope>NUCLEOTIDE SEQUENCE [LARGE SCALE GENOMIC DNA]</scope>
    <source>
        <strain evidence="13 14">NEAU-Ht49</strain>
    </source>
</reference>
<keyword evidence="8 11" id="KW-0067">ATP-binding</keyword>
<evidence type="ECO:0000256" key="5">
    <source>
        <dbReference type="ARBA" id="ARBA00022679"/>
    </source>
</evidence>
<dbReference type="InterPro" id="IPR014729">
    <property type="entry name" value="Rossmann-like_a/b/a_fold"/>
</dbReference>
<evidence type="ECO:0000256" key="7">
    <source>
        <dbReference type="ARBA" id="ARBA00022741"/>
    </source>
</evidence>
<dbReference type="Proteomes" id="UP000282674">
    <property type="component" value="Unassembled WGS sequence"/>
</dbReference>
<evidence type="ECO:0000256" key="9">
    <source>
        <dbReference type="ARBA" id="ARBA00023027"/>
    </source>
</evidence>
<evidence type="ECO:0000256" key="2">
    <source>
        <dbReference type="ARBA" id="ARBA00005019"/>
    </source>
</evidence>
<keyword evidence="6 11" id="KW-0548">Nucleotidyltransferase</keyword>
<evidence type="ECO:0000256" key="10">
    <source>
        <dbReference type="ARBA" id="ARBA00048721"/>
    </source>
</evidence>
<dbReference type="InterPro" id="IPR005248">
    <property type="entry name" value="NadD/NMNAT"/>
</dbReference>
<dbReference type="RefSeq" id="WP_122198557.1">
    <property type="nucleotide sequence ID" value="NZ_JBHSKC010000010.1"/>
</dbReference>
<dbReference type="PANTHER" id="PTHR39321">
    <property type="entry name" value="NICOTINATE-NUCLEOTIDE ADENYLYLTRANSFERASE-RELATED"/>
    <property type="match status" value="1"/>
</dbReference>
<evidence type="ECO:0000313" key="13">
    <source>
        <dbReference type="EMBL" id="RMI38107.1"/>
    </source>
</evidence>
<proteinExistence type="inferred from homology"/>
<sequence length="197" mass="22097">MTQKRRLGIMGGTFDPIHHGHLVAASEVAHFFALDEVIFVPTGLSSHKPDQKVTPAEDRYLMAVIATASNPRFSVSRIDIDRDGPTYTVDTLRDMHAIHGDDNEFFFITGADALAKMLDWHDTEELFELAHFVGVTRPGHRLTNPGLPDGRVSLMEVPALAISSTECRDRVRAGEPIWYLVPDGIVQYINKRDLYRD</sequence>
<comment type="similarity">
    <text evidence="3 11">Belongs to the NadD family.</text>
</comment>
<comment type="caution">
    <text evidence="13">The sequence shown here is derived from an EMBL/GenBank/DDBJ whole genome shotgun (WGS) entry which is preliminary data.</text>
</comment>
<dbReference type="GO" id="GO:0004515">
    <property type="term" value="F:nicotinate-nucleotide adenylyltransferase activity"/>
    <property type="evidence" value="ECO:0007669"/>
    <property type="project" value="UniProtKB-UniRule"/>
</dbReference>
<keyword evidence="4 11" id="KW-0662">Pyridine nucleotide biosynthesis</keyword>
<dbReference type="NCBIfam" id="TIGR00482">
    <property type="entry name" value="nicotinate (nicotinamide) nucleotide adenylyltransferase"/>
    <property type="match status" value="1"/>
</dbReference>
<dbReference type="EC" id="2.7.7.18" evidence="11"/>
<organism evidence="13 14">
    <name type="scientific">Actinomadura harenae</name>
    <dbReference type="NCBI Taxonomy" id="2483351"/>
    <lineage>
        <taxon>Bacteria</taxon>
        <taxon>Bacillati</taxon>
        <taxon>Actinomycetota</taxon>
        <taxon>Actinomycetes</taxon>
        <taxon>Streptosporangiales</taxon>
        <taxon>Thermomonosporaceae</taxon>
        <taxon>Actinomadura</taxon>
    </lineage>
</organism>
<evidence type="ECO:0000256" key="8">
    <source>
        <dbReference type="ARBA" id="ARBA00022840"/>
    </source>
</evidence>
<dbReference type="UniPathway" id="UPA00253">
    <property type="reaction ID" value="UER00332"/>
</dbReference>
<accession>A0A3M2LKX5</accession>
<evidence type="ECO:0000256" key="11">
    <source>
        <dbReference type="HAMAP-Rule" id="MF_00244"/>
    </source>
</evidence>
<dbReference type="NCBIfam" id="NF000840">
    <property type="entry name" value="PRK00071.1-3"/>
    <property type="match status" value="1"/>
</dbReference>
<evidence type="ECO:0000259" key="12">
    <source>
        <dbReference type="Pfam" id="PF01467"/>
    </source>
</evidence>
<dbReference type="GO" id="GO:0009435">
    <property type="term" value="P:NAD+ biosynthetic process"/>
    <property type="evidence" value="ECO:0007669"/>
    <property type="project" value="UniProtKB-UniRule"/>
</dbReference>
<dbReference type="AlphaFoldDB" id="A0A3M2LKX5"/>
<dbReference type="FunFam" id="3.40.50.620:FF:000039">
    <property type="entry name" value="Probable nicotinate-nucleotide adenylyltransferase"/>
    <property type="match status" value="1"/>
</dbReference>
<dbReference type="SUPFAM" id="SSF52374">
    <property type="entry name" value="Nucleotidylyl transferase"/>
    <property type="match status" value="1"/>
</dbReference>
<keyword evidence="7 11" id="KW-0547">Nucleotide-binding</keyword>
<dbReference type="CDD" id="cd02165">
    <property type="entry name" value="NMNAT"/>
    <property type="match status" value="1"/>
</dbReference>
<name>A0A3M2LKX5_9ACTN</name>
<keyword evidence="14" id="KW-1185">Reference proteome</keyword>
<dbReference type="HAMAP" id="MF_00244">
    <property type="entry name" value="NaMN_adenylyltr"/>
    <property type="match status" value="1"/>
</dbReference>
<evidence type="ECO:0000256" key="3">
    <source>
        <dbReference type="ARBA" id="ARBA00009014"/>
    </source>
</evidence>
<evidence type="ECO:0000313" key="14">
    <source>
        <dbReference type="Proteomes" id="UP000282674"/>
    </source>
</evidence>
<dbReference type="PANTHER" id="PTHR39321:SF3">
    <property type="entry name" value="PHOSPHOPANTETHEINE ADENYLYLTRANSFERASE"/>
    <property type="match status" value="1"/>
</dbReference>
<protein>
    <recommendedName>
        <fullName evidence="11">Probable nicotinate-nucleotide adenylyltransferase</fullName>
        <ecNumber evidence="11">2.7.7.18</ecNumber>
    </recommendedName>
    <alternativeName>
        <fullName evidence="11">Deamido-NAD(+) diphosphorylase</fullName>
    </alternativeName>
    <alternativeName>
        <fullName evidence="11">Deamido-NAD(+) pyrophosphorylase</fullName>
    </alternativeName>
    <alternativeName>
        <fullName evidence="11">Nicotinate mononucleotide adenylyltransferase</fullName>
        <shortName evidence="11">NaMN adenylyltransferase</shortName>
    </alternativeName>
</protein>
<dbReference type="GO" id="GO:0005524">
    <property type="term" value="F:ATP binding"/>
    <property type="evidence" value="ECO:0007669"/>
    <property type="project" value="UniProtKB-KW"/>
</dbReference>
<dbReference type="OrthoDB" id="5295945at2"/>
<keyword evidence="9 11" id="KW-0520">NAD</keyword>
<evidence type="ECO:0000256" key="1">
    <source>
        <dbReference type="ARBA" id="ARBA00002324"/>
    </source>
</evidence>
<feature type="domain" description="Cytidyltransferase-like" evidence="12">
    <location>
        <begin position="9"/>
        <end position="170"/>
    </location>
</feature>
<dbReference type="Pfam" id="PF01467">
    <property type="entry name" value="CTP_transf_like"/>
    <property type="match status" value="1"/>
</dbReference>
<comment type="pathway">
    <text evidence="2 11">Cofactor biosynthesis; NAD(+) biosynthesis; deamido-NAD(+) from nicotinate D-ribonucleotide: step 1/1.</text>
</comment>
<dbReference type="EMBL" id="RFFG01000092">
    <property type="protein sequence ID" value="RMI38107.1"/>
    <property type="molecule type" value="Genomic_DNA"/>
</dbReference>
<evidence type="ECO:0000256" key="4">
    <source>
        <dbReference type="ARBA" id="ARBA00022642"/>
    </source>
</evidence>
<dbReference type="InterPro" id="IPR004821">
    <property type="entry name" value="Cyt_trans-like"/>
</dbReference>
<comment type="function">
    <text evidence="1 11">Catalyzes the reversible adenylation of nicotinate mononucleotide (NaMN) to nicotinic acid adenine dinucleotide (NaAD).</text>
</comment>
<dbReference type="Gene3D" id="3.40.50.620">
    <property type="entry name" value="HUPs"/>
    <property type="match status" value="1"/>
</dbReference>
<gene>
    <name evidence="11" type="primary">nadD</name>
    <name evidence="13" type="ORF">EBO15_33875</name>
</gene>
<evidence type="ECO:0000256" key="6">
    <source>
        <dbReference type="ARBA" id="ARBA00022695"/>
    </source>
</evidence>
<dbReference type="NCBIfam" id="TIGR00125">
    <property type="entry name" value="cyt_tran_rel"/>
    <property type="match status" value="1"/>
</dbReference>
<comment type="catalytic activity">
    <reaction evidence="10 11">
        <text>nicotinate beta-D-ribonucleotide + ATP + H(+) = deamido-NAD(+) + diphosphate</text>
        <dbReference type="Rhea" id="RHEA:22860"/>
        <dbReference type="ChEBI" id="CHEBI:15378"/>
        <dbReference type="ChEBI" id="CHEBI:30616"/>
        <dbReference type="ChEBI" id="CHEBI:33019"/>
        <dbReference type="ChEBI" id="CHEBI:57502"/>
        <dbReference type="ChEBI" id="CHEBI:58437"/>
        <dbReference type="EC" id="2.7.7.18"/>
    </reaction>
</comment>